<reference evidence="1" key="1">
    <citation type="submission" date="2021-01" db="EMBL/GenBank/DDBJ databases">
        <authorList>
            <consortium name="Genoscope - CEA"/>
            <person name="William W."/>
        </authorList>
    </citation>
    <scope>NUCLEOTIDE SEQUENCE</scope>
</reference>
<keyword evidence="2" id="KW-1185">Reference proteome</keyword>
<proteinExistence type="predicted"/>
<evidence type="ECO:0008006" key="3">
    <source>
        <dbReference type="Google" id="ProtNLM"/>
    </source>
</evidence>
<evidence type="ECO:0000313" key="2">
    <source>
        <dbReference type="Proteomes" id="UP000688137"/>
    </source>
</evidence>
<organism evidence="1 2">
    <name type="scientific">Paramecium primaurelia</name>
    <dbReference type="NCBI Taxonomy" id="5886"/>
    <lineage>
        <taxon>Eukaryota</taxon>
        <taxon>Sar</taxon>
        <taxon>Alveolata</taxon>
        <taxon>Ciliophora</taxon>
        <taxon>Intramacronucleata</taxon>
        <taxon>Oligohymenophorea</taxon>
        <taxon>Peniculida</taxon>
        <taxon>Parameciidae</taxon>
        <taxon>Paramecium</taxon>
    </lineage>
</organism>
<dbReference type="AlphaFoldDB" id="A0A8S1NTF7"/>
<dbReference type="PANTHER" id="PTHR38688">
    <property type="entry name" value="PYR_REDOX_2 DOMAIN-CONTAINING PROTEIN"/>
    <property type="match status" value="1"/>
</dbReference>
<dbReference type="OMA" id="VEYAVGF"/>
<evidence type="ECO:0000313" key="1">
    <source>
        <dbReference type="EMBL" id="CAD8096557.1"/>
    </source>
</evidence>
<comment type="caution">
    <text evidence="1">The sequence shown here is derived from an EMBL/GenBank/DDBJ whole genome shotgun (WGS) entry which is preliminary data.</text>
</comment>
<dbReference type="EMBL" id="CAJJDM010000104">
    <property type="protein sequence ID" value="CAD8096557.1"/>
    <property type="molecule type" value="Genomic_DNA"/>
</dbReference>
<name>A0A8S1NTF7_PARPR</name>
<protein>
    <recommendedName>
        <fullName evidence="3">FAD/NAD(P)-binding domain-containing protein</fullName>
    </recommendedName>
</protein>
<sequence length="368" mass="41704">MNFKSTVIGAGPAGIITVCQLLKNNLTPIAWVDPNFDCGALNQFTHIPSNTKIQLFLNTLKNMGWVENHKEVEDPTEVFKNFDPNTTCELGLSYEMFKKVMVILDQTCKGLIMKMESVVEKIENLGHTNKITLKNNCQFESEYVFHCTGSKRNTIDSVDASLYKVYPHLKEIDLYEAMSPEDVHQHITNDDTVCIFGNSHSGILAAMNIYNSPNRPKHIYIFQRRPIILAEYLPDGKIVNDSTGLKGRVADWARNILIGEKPKCISEIDSSEYKNYMQQCTKVIVATGFQRNTLPIITIDEMELIDNKINYDDENMNLVYGGREISNNFGFGIAFPQKILDANGTYQHGVGFYKFMLTITKVITKIQS</sequence>
<gene>
    <name evidence="1" type="ORF">PPRIM_AZ9-3.1.T1010152</name>
</gene>
<dbReference type="Proteomes" id="UP000688137">
    <property type="component" value="Unassembled WGS sequence"/>
</dbReference>
<accession>A0A8S1NTF7</accession>
<dbReference type="InterPro" id="IPR053275">
    <property type="entry name" value="Agnestin_monoxygenase"/>
</dbReference>
<dbReference type="PANTHER" id="PTHR38688:SF1">
    <property type="entry name" value="FAD_NAD(P)-BINDING DOMAIN-CONTAINING PROTEIN"/>
    <property type="match status" value="1"/>
</dbReference>